<keyword evidence="2" id="KW-0812">Transmembrane</keyword>
<proteinExistence type="predicted"/>
<keyword evidence="2" id="KW-1133">Transmembrane helix</keyword>
<reference evidence="3" key="1">
    <citation type="journal article" date="2020" name="mSystems">
        <title>Genome- and Community-Level Interaction Insights into Carbon Utilization and Element Cycling Functions of Hydrothermarchaeota in Hydrothermal Sediment.</title>
        <authorList>
            <person name="Zhou Z."/>
            <person name="Liu Y."/>
            <person name="Xu W."/>
            <person name="Pan J."/>
            <person name="Luo Z.H."/>
            <person name="Li M."/>
        </authorList>
    </citation>
    <scope>NUCLEOTIDE SEQUENCE [LARGE SCALE GENOMIC DNA]</scope>
    <source>
        <strain evidence="3">SpSt-339</strain>
    </source>
</reference>
<dbReference type="EMBL" id="DSOK01000338">
    <property type="protein sequence ID" value="HEN16190.1"/>
    <property type="molecule type" value="Genomic_DNA"/>
</dbReference>
<feature type="transmembrane region" description="Helical" evidence="2">
    <location>
        <begin position="118"/>
        <end position="139"/>
    </location>
</feature>
<sequence length="181" mass="20420">MWHDGETWWEVYKFRLAIAVGVMFLFSAWGSWQEVRYGLWGRTATASVTRAYRDRDYGGKRPRTVLRVEVEIPLDDGATQSARLTTSPSARIADGDQIAVRHIPGVPRSVRLASDANVYAVVVFGFCLVAMIGFVIWAAKEANRPYGGRYREANDRPVPAKVVQATKKRRPLKPLKPLDEE</sequence>
<protein>
    <recommendedName>
        <fullName evidence="4">DUF3592 domain-containing protein</fullName>
    </recommendedName>
</protein>
<gene>
    <name evidence="3" type="ORF">ENQ76_12065</name>
</gene>
<dbReference type="AlphaFoldDB" id="A0A7C2NXW4"/>
<name>A0A7C2NXW4_9PLAN</name>
<evidence type="ECO:0008006" key="4">
    <source>
        <dbReference type="Google" id="ProtNLM"/>
    </source>
</evidence>
<evidence type="ECO:0000313" key="3">
    <source>
        <dbReference type="EMBL" id="HEN16190.1"/>
    </source>
</evidence>
<feature type="region of interest" description="Disordered" evidence="1">
    <location>
        <begin position="157"/>
        <end position="181"/>
    </location>
</feature>
<organism evidence="3">
    <name type="scientific">Schlesneria paludicola</name>
    <dbReference type="NCBI Taxonomy" id="360056"/>
    <lineage>
        <taxon>Bacteria</taxon>
        <taxon>Pseudomonadati</taxon>
        <taxon>Planctomycetota</taxon>
        <taxon>Planctomycetia</taxon>
        <taxon>Planctomycetales</taxon>
        <taxon>Planctomycetaceae</taxon>
        <taxon>Schlesneria</taxon>
    </lineage>
</organism>
<evidence type="ECO:0000256" key="2">
    <source>
        <dbReference type="SAM" id="Phobius"/>
    </source>
</evidence>
<accession>A0A7C2NXW4</accession>
<feature type="transmembrane region" description="Helical" evidence="2">
    <location>
        <begin position="12"/>
        <end position="32"/>
    </location>
</feature>
<comment type="caution">
    <text evidence="3">The sequence shown here is derived from an EMBL/GenBank/DDBJ whole genome shotgun (WGS) entry which is preliminary data.</text>
</comment>
<evidence type="ECO:0000256" key="1">
    <source>
        <dbReference type="SAM" id="MobiDB-lite"/>
    </source>
</evidence>
<keyword evidence="2" id="KW-0472">Membrane</keyword>